<proteinExistence type="predicted"/>
<reference evidence="2 3" key="1">
    <citation type="journal article" date="2021" name="Plant Biotechnol. J.">
        <title>Multi-omics assisted identification of the key and species-specific regulatory components of drought-tolerant mechanisms in Gossypium stocksii.</title>
        <authorList>
            <person name="Yu D."/>
            <person name="Ke L."/>
            <person name="Zhang D."/>
            <person name="Wu Y."/>
            <person name="Sun Y."/>
            <person name="Mei J."/>
            <person name="Sun J."/>
            <person name="Sun Y."/>
        </authorList>
    </citation>
    <scope>NUCLEOTIDE SEQUENCE [LARGE SCALE GENOMIC DNA]</scope>
    <source>
        <strain evidence="3">cv. E1</strain>
        <tissue evidence="2">Leaf</tissue>
    </source>
</reference>
<name>A0A9D3UJD7_9ROSI</name>
<feature type="region of interest" description="Disordered" evidence="1">
    <location>
        <begin position="1"/>
        <end position="25"/>
    </location>
</feature>
<gene>
    <name evidence="2" type="ORF">J1N35_037174</name>
</gene>
<dbReference type="Proteomes" id="UP000828251">
    <property type="component" value="Unassembled WGS sequence"/>
</dbReference>
<comment type="caution">
    <text evidence="2">The sequence shown here is derived from an EMBL/GenBank/DDBJ whole genome shotgun (WGS) entry which is preliminary data.</text>
</comment>
<evidence type="ECO:0000256" key="1">
    <source>
        <dbReference type="SAM" id="MobiDB-lite"/>
    </source>
</evidence>
<dbReference type="EMBL" id="JAIQCV010000011">
    <property type="protein sequence ID" value="KAH1046390.1"/>
    <property type="molecule type" value="Genomic_DNA"/>
</dbReference>
<dbReference type="AlphaFoldDB" id="A0A9D3UJD7"/>
<sequence>MTCGIGAKIEPKETRGKGRKSSRSKDMLSALVGIPNSRYHGYVRGTLEEVEGRTTELESSQDKLHKQVAQAFNANANVI</sequence>
<accession>A0A9D3UJD7</accession>
<evidence type="ECO:0000313" key="3">
    <source>
        <dbReference type="Proteomes" id="UP000828251"/>
    </source>
</evidence>
<organism evidence="2 3">
    <name type="scientific">Gossypium stocksii</name>
    <dbReference type="NCBI Taxonomy" id="47602"/>
    <lineage>
        <taxon>Eukaryota</taxon>
        <taxon>Viridiplantae</taxon>
        <taxon>Streptophyta</taxon>
        <taxon>Embryophyta</taxon>
        <taxon>Tracheophyta</taxon>
        <taxon>Spermatophyta</taxon>
        <taxon>Magnoliopsida</taxon>
        <taxon>eudicotyledons</taxon>
        <taxon>Gunneridae</taxon>
        <taxon>Pentapetalae</taxon>
        <taxon>rosids</taxon>
        <taxon>malvids</taxon>
        <taxon>Malvales</taxon>
        <taxon>Malvaceae</taxon>
        <taxon>Malvoideae</taxon>
        <taxon>Gossypium</taxon>
    </lineage>
</organism>
<protein>
    <submittedName>
        <fullName evidence="2">Uncharacterized protein</fullName>
    </submittedName>
</protein>
<evidence type="ECO:0000313" key="2">
    <source>
        <dbReference type="EMBL" id="KAH1046390.1"/>
    </source>
</evidence>
<keyword evidence="3" id="KW-1185">Reference proteome</keyword>